<keyword evidence="7" id="KW-1185">Reference proteome</keyword>
<protein>
    <submittedName>
        <fullName evidence="5">Carboxyltransferase domain-containing protein</fullName>
    </submittedName>
</protein>
<feature type="domain" description="Carboxyltransferase" evidence="4">
    <location>
        <begin position="12"/>
        <end position="219"/>
    </location>
</feature>
<dbReference type="Proteomes" id="UP001139054">
    <property type="component" value="Unassembled WGS sequence"/>
</dbReference>
<evidence type="ECO:0000259" key="4">
    <source>
        <dbReference type="SMART" id="SM00796"/>
    </source>
</evidence>
<evidence type="ECO:0000313" key="7">
    <source>
        <dbReference type="Proteomes" id="UP001139012"/>
    </source>
</evidence>
<dbReference type="Proteomes" id="UP001139012">
    <property type="component" value="Unassembled WGS sequence"/>
</dbReference>
<dbReference type="SUPFAM" id="SSF160467">
    <property type="entry name" value="PH0987 N-terminal domain-like"/>
    <property type="match status" value="1"/>
</dbReference>
<dbReference type="AlphaFoldDB" id="A0A9X1U8Q7"/>
<gene>
    <name evidence="6" type="ORF">L6637_28195</name>
    <name evidence="5" type="ORF">L6654_22140</name>
</gene>
<dbReference type="SUPFAM" id="SSF50891">
    <property type="entry name" value="Cyclophilin-like"/>
    <property type="match status" value="1"/>
</dbReference>
<reference evidence="5" key="1">
    <citation type="submission" date="2022-01" db="EMBL/GenBank/DDBJ databases">
        <title>Genome sequnece data of strain Bradyrhizobium sp. nov.</title>
        <authorList>
            <person name="Zhang J."/>
        </authorList>
    </citation>
    <scope>NUCLEOTIDE SEQUENCE</scope>
    <source>
        <strain evidence="6">WYCCWR 12774</strain>
        <strain evidence="5">WYCCWR 13023</strain>
    </source>
</reference>
<dbReference type="InterPro" id="IPR029000">
    <property type="entry name" value="Cyclophilin-like_dom_sf"/>
</dbReference>
<dbReference type="EMBL" id="JAKLUA010000011">
    <property type="protein sequence ID" value="MCG2670854.1"/>
    <property type="molecule type" value="Genomic_DNA"/>
</dbReference>
<name>A0A9X1U8Q7_9BRAD</name>
<evidence type="ECO:0000256" key="3">
    <source>
        <dbReference type="ARBA" id="ARBA00022840"/>
    </source>
</evidence>
<dbReference type="GO" id="GO:0016787">
    <property type="term" value="F:hydrolase activity"/>
    <property type="evidence" value="ECO:0007669"/>
    <property type="project" value="UniProtKB-KW"/>
</dbReference>
<dbReference type="PANTHER" id="PTHR34698:SF2">
    <property type="entry name" value="5-OXOPROLINASE SUBUNIT B"/>
    <property type="match status" value="1"/>
</dbReference>
<keyword evidence="3" id="KW-0067">ATP-binding</keyword>
<evidence type="ECO:0000313" key="5">
    <source>
        <dbReference type="EMBL" id="MCG2629340.1"/>
    </source>
</evidence>
<evidence type="ECO:0000313" key="8">
    <source>
        <dbReference type="Proteomes" id="UP001139054"/>
    </source>
</evidence>
<evidence type="ECO:0000256" key="2">
    <source>
        <dbReference type="ARBA" id="ARBA00022801"/>
    </source>
</evidence>
<dbReference type="InterPro" id="IPR003833">
    <property type="entry name" value="CT_C_D"/>
</dbReference>
<evidence type="ECO:0000256" key="1">
    <source>
        <dbReference type="ARBA" id="ARBA00022741"/>
    </source>
</evidence>
<proteinExistence type="predicted"/>
<accession>A0A9X1U8Q7</accession>
<dbReference type="Pfam" id="PF02682">
    <property type="entry name" value="CT_C_D"/>
    <property type="match status" value="1"/>
</dbReference>
<dbReference type="InterPro" id="IPR010016">
    <property type="entry name" value="PxpB"/>
</dbReference>
<dbReference type="PANTHER" id="PTHR34698">
    <property type="entry name" value="5-OXOPROLINASE SUBUNIT B"/>
    <property type="match status" value="1"/>
</dbReference>
<dbReference type="SMART" id="SM00796">
    <property type="entry name" value="AHS1"/>
    <property type="match status" value="1"/>
</dbReference>
<evidence type="ECO:0000313" key="6">
    <source>
        <dbReference type="EMBL" id="MCG2670854.1"/>
    </source>
</evidence>
<sequence>MKPSRPIEFANPQVSLCGSAALLFDAEGPMCLPTQERIWTLSKQVGQWDVVVDTQVGMNNLLVLFDSSKADPEALASRLLESWRKVEPGGPQGKLLEVGVVYGGDRGMDLGELAAHHGIDPETVVKLHSTPEYVVFAPSTTPGFGYLFGLDPRLFTPRRKVPVVRPFGGNVTIGGGQSNLGNPRGAGGPPTFPTGWYVIGHVPEAPVPFDLSRNPPNLLDVGDRIRFRVERIER</sequence>
<dbReference type="EMBL" id="JAKLTY010000014">
    <property type="protein sequence ID" value="MCG2629340.1"/>
    <property type="molecule type" value="Genomic_DNA"/>
</dbReference>
<organism evidence="5 8">
    <name type="scientific">Bradyrhizobium zhengyangense</name>
    <dbReference type="NCBI Taxonomy" id="2911009"/>
    <lineage>
        <taxon>Bacteria</taxon>
        <taxon>Pseudomonadati</taxon>
        <taxon>Pseudomonadota</taxon>
        <taxon>Alphaproteobacteria</taxon>
        <taxon>Hyphomicrobiales</taxon>
        <taxon>Nitrobacteraceae</taxon>
        <taxon>Bradyrhizobium</taxon>
    </lineage>
</organism>
<dbReference type="GO" id="GO:0005524">
    <property type="term" value="F:ATP binding"/>
    <property type="evidence" value="ECO:0007669"/>
    <property type="project" value="UniProtKB-KW"/>
</dbReference>
<comment type="caution">
    <text evidence="5">The sequence shown here is derived from an EMBL/GenBank/DDBJ whole genome shotgun (WGS) entry which is preliminary data.</text>
</comment>
<keyword evidence="1" id="KW-0547">Nucleotide-binding</keyword>
<dbReference type="Gene3D" id="2.40.100.10">
    <property type="entry name" value="Cyclophilin-like"/>
    <property type="match status" value="1"/>
</dbReference>
<keyword evidence="2" id="KW-0378">Hydrolase</keyword>
<dbReference type="RefSeq" id="WP_128929671.1">
    <property type="nucleotide sequence ID" value="NZ_JAKLTY010000014.1"/>
</dbReference>